<dbReference type="AlphaFoldDB" id="F9ERH7"/>
<reference evidence="2 3" key="1">
    <citation type="submission" date="2011-05" db="EMBL/GenBank/DDBJ databases">
        <authorList>
            <person name="Muzny D."/>
            <person name="Qin X."/>
            <person name="Deng J."/>
            <person name="Jiang H."/>
            <person name="Liu Y."/>
            <person name="Qu J."/>
            <person name="Song X.-Z."/>
            <person name="Zhang L."/>
            <person name="Thornton R."/>
            <person name="Coyle M."/>
            <person name="Francisco L."/>
            <person name="Jackson L."/>
            <person name="Javaid M."/>
            <person name="Korchina V."/>
            <person name="Kovar C."/>
            <person name="Mata R."/>
            <person name="Mathew T."/>
            <person name="Ngo R."/>
            <person name="Nguyen L."/>
            <person name="Nguyen N."/>
            <person name="Okwuonu G."/>
            <person name="Ongeri F."/>
            <person name="Pham C."/>
            <person name="Simmons D."/>
            <person name="Wilczek-Boney K."/>
            <person name="Hale W."/>
            <person name="Jakkamsetti A."/>
            <person name="Pham P."/>
            <person name="Ruth R."/>
            <person name="San Lucas F."/>
            <person name="Warren J."/>
            <person name="Zhang J."/>
            <person name="Zhao Z."/>
            <person name="Zhou C."/>
            <person name="Zhu D."/>
            <person name="Lee S."/>
            <person name="Bess C."/>
            <person name="Blankenburg K."/>
            <person name="Forbes L."/>
            <person name="Fu Q."/>
            <person name="Gubbala S."/>
            <person name="Hirani K."/>
            <person name="Jayaseelan J.C."/>
            <person name="Lara F."/>
            <person name="Munidasa M."/>
            <person name="Palculict T."/>
            <person name="Patil S."/>
            <person name="Pu L.-L."/>
            <person name="Saada N."/>
            <person name="Tang L."/>
            <person name="Weissenberger G."/>
            <person name="Zhu Y."/>
            <person name="Hemphill L."/>
            <person name="Shang Y."/>
            <person name="Youmans B."/>
            <person name="Ayvaz T."/>
            <person name="Ross M."/>
            <person name="Santibanez J."/>
            <person name="Aqrawi P."/>
            <person name="Gross S."/>
            <person name="Joshi V."/>
            <person name="Fowler G."/>
            <person name="Nazareth L."/>
            <person name="Reid J."/>
            <person name="Worley K."/>
            <person name="Petrosino J."/>
            <person name="Highlander S."/>
            <person name="Gibbs R."/>
        </authorList>
    </citation>
    <scope>NUCLEOTIDE SEQUENCE [LARGE SCALE GENOMIC DNA]</scope>
    <source>
        <strain evidence="2 3">ATCC 51191</strain>
    </source>
</reference>
<gene>
    <name evidence="2" type="ORF">HMPREF9094_2532</name>
</gene>
<keyword evidence="1" id="KW-0812">Transmembrane</keyword>
<dbReference type="STRING" id="76859.RN98_09945"/>
<dbReference type="Proteomes" id="UP000005392">
    <property type="component" value="Unassembled WGS sequence"/>
</dbReference>
<feature type="transmembrane region" description="Helical" evidence="1">
    <location>
        <begin position="38"/>
        <end position="55"/>
    </location>
</feature>
<sequence>TILVVRGSVGVWVMEIEIKEKIDALEINKSCKKELRKSSIMAISIIIFVNSFFIYNNPDMFFIFPLFTTPFALIFYSSMCRTYKYERLFINMKEVSFSSSYFKKNFELTYKNLFLVENIKEIEIVEYHKFLLRKIFFKDIFEEKPSYVINFTFSDDKILNFACGLEKNDAKRIVRRIKAFLEKQKIYF</sequence>
<dbReference type="HOGENOM" id="CLU_1530385_0_0_0"/>
<feature type="transmembrane region" description="Helical" evidence="1">
    <location>
        <begin position="61"/>
        <end position="79"/>
    </location>
</feature>
<keyword evidence="1" id="KW-0472">Membrane</keyword>
<accession>F9ERH7</accession>
<evidence type="ECO:0000256" key="1">
    <source>
        <dbReference type="SAM" id="Phobius"/>
    </source>
</evidence>
<dbReference type="PATRIC" id="fig|997347.4.peg.2264"/>
<keyword evidence="1" id="KW-1133">Transmembrane helix</keyword>
<name>F9ERH7_9FUSO</name>
<dbReference type="EMBL" id="AFQD01000580">
    <property type="protein sequence ID" value="EGQ77207.1"/>
    <property type="molecule type" value="Genomic_DNA"/>
</dbReference>
<comment type="caution">
    <text evidence="2">The sequence shown here is derived from an EMBL/GenBank/DDBJ whole genome shotgun (WGS) entry which is preliminary data.</text>
</comment>
<proteinExistence type="predicted"/>
<evidence type="ECO:0000313" key="3">
    <source>
        <dbReference type="Proteomes" id="UP000005392"/>
    </source>
</evidence>
<organism evidence="2 3">
    <name type="scientific">Fusobacterium animalis ATCC 51191</name>
    <dbReference type="NCBI Taxonomy" id="997347"/>
    <lineage>
        <taxon>Bacteria</taxon>
        <taxon>Fusobacteriati</taxon>
        <taxon>Fusobacteriota</taxon>
        <taxon>Fusobacteriia</taxon>
        <taxon>Fusobacteriales</taxon>
        <taxon>Fusobacteriaceae</taxon>
        <taxon>Fusobacterium</taxon>
    </lineage>
</organism>
<protein>
    <submittedName>
        <fullName evidence="2">Uncharacterized protein</fullName>
    </submittedName>
</protein>
<evidence type="ECO:0000313" key="2">
    <source>
        <dbReference type="EMBL" id="EGQ77207.1"/>
    </source>
</evidence>
<keyword evidence="3" id="KW-1185">Reference proteome</keyword>
<feature type="non-terminal residue" evidence="2">
    <location>
        <position position="1"/>
    </location>
</feature>